<evidence type="ECO:0000313" key="3">
    <source>
        <dbReference type="Proteomes" id="UP000827092"/>
    </source>
</evidence>
<comment type="caution">
    <text evidence="2">The sequence shown here is derived from an EMBL/GenBank/DDBJ whole genome shotgun (WGS) entry which is preliminary data.</text>
</comment>
<feature type="region of interest" description="Disordered" evidence="1">
    <location>
        <begin position="443"/>
        <end position="488"/>
    </location>
</feature>
<dbReference type="EMBL" id="JAFNEN010000860">
    <property type="protein sequence ID" value="KAG8176648.1"/>
    <property type="molecule type" value="Genomic_DNA"/>
</dbReference>
<feature type="region of interest" description="Disordered" evidence="1">
    <location>
        <begin position="898"/>
        <end position="1032"/>
    </location>
</feature>
<feature type="region of interest" description="Disordered" evidence="1">
    <location>
        <begin position="502"/>
        <end position="521"/>
    </location>
</feature>
<dbReference type="Proteomes" id="UP000827092">
    <property type="component" value="Unassembled WGS sequence"/>
</dbReference>
<feature type="region of interest" description="Disordered" evidence="1">
    <location>
        <begin position="130"/>
        <end position="208"/>
    </location>
</feature>
<feature type="compositionally biased region" description="Polar residues" evidence="1">
    <location>
        <begin position="196"/>
        <end position="206"/>
    </location>
</feature>
<dbReference type="PANTHER" id="PTHR37970">
    <property type="entry name" value="PROTEIN CBG08587"/>
    <property type="match status" value="1"/>
</dbReference>
<feature type="compositionally biased region" description="Polar residues" evidence="1">
    <location>
        <begin position="632"/>
        <end position="642"/>
    </location>
</feature>
<evidence type="ECO:0000256" key="1">
    <source>
        <dbReference type="SAM" id="MobiDB-lite"/>
    </source>
</evidence>
<keyword evidence="3" id="KW-1185">Reference proteome</keyword>
<feature type="compositionally biased region" description="Pro residues" evidence="1">
    <location>
        <begin position="566"/>
        <end position="577"/>
    </location>
</feature>
<protein>
    <submittedName>
        <fullName evidence="2">Uncharacterized protein</fullName>
    </submittedName>
</protein>
<feature type="region of interest" description="Disordered" evidence="1">
    <location>
        <begin position="555"/>
        <end position="580"/>
    </location>
</feature>
<feature type="compositionally biased region" description="Polar residues" evidence="1">
    <location>
        <begin position="445"/>
        <end position="456"/>
    </location>
</feature>
<evidence type="ECO:0000313" key="2">
    <source>
        <dbReference type="EMBL" id="KAG8176648.1"/>
    </source>
</evidence>
<feature type="compositionally biased region" description="Basic and acidic residues" evidence="1">
    <location>
        <begin position="949"/>
        <end position="970"/>
    </location>
</feature>
<feature type="compositionally biased region" description="Basic and acidic residues" evidence="1">
    <location>
        <begin position="646"/>
        <end position="655"/>
    </location>
</feature>
<proteinExistence type="predicted"/>
<feature type="compositionally biased region" description="Low complexity" evidence="1">
    <location>
        <begin position="1011"/>
        <end position="1032"/>
    </location>
</feature>
<accession>A0AAV6TXT2</accession>
<organism evidence="2 3">
    <name type="scientific">Oedothorax gibbosus</name>
    <dbReference type="NCBI Taxonomy" id="931172"/>
    <lineage>
        <taxon>Eukaryota</taxon>
        <taxon>Metazoa</taxon>
        <taxon>Ecdysozoa</taxon>
        <taxon>Arthropoda</taxon>
        <taxon>Chelicerata</taxon>
        <taxon>Arachnida</taxon>
        <taxon>Araneae</taxon>
        <taxon>Araneomorphae</taxon>
        <taxon>Entelegynae</taxon>
        <taxon>Araneoidea</taxon>
        <taxon>Linyphiidae</taxon>
        <taxon>Erigoninae</taxon>
        <taxon>Oedothorax</taxon>
    </lineage>
</organism>
<feature type="compositionally biased region" description="Polar residues" evidence="1">
    <location>
        <begin position="167"/>
        <end position="181"/>
    </location>
</feature>
<name>A0AAV6TXT2_9ARAC</name>
<sequence length="1348" mass="149839">MSVICQTFVQNTWRSDLCSNCFKCREEHGTSCYSTSTSTPSSRYMPQATSLYQSRGLSTSLKWRLSSEPIYERVARRDFGSQTLTKASCLLTVEPEDSRSRGILVTSDKRRRSRSSVDFASEEALVIGYGGNDYDSDQSPWEMGSDDGSVDLDLLDDNDDDRKITRMTRNNTEFNSSNRNLSIPPLEEESKKRNNNKTSPSKTANRTLDILTYNDIQTPQEKKLNQYYFPSSTEQHSFLHGKVVNGSEKNKNQNLQSSVKVDNCRKDEDNRNFLSEENSKNIVMGESNRNFIKVDTSRSHVQDVNSRQDENGRHILKDENVMNHVKERNSRKDLEEENARNFVKEEDSNNLLKNDFSPLNTKTYSFVSELNKSIHVNSEHSSDSDYSTCRLTAGDSTDSESFQDAEDSRIAPCSSFLHGNFPPQQKVILHQSLASLEIDKKYDAGSSTSGDVSNLSDDSDASERTSFKSRNIRTPKTSTTDSKRSVKEVNFSDTHSVLNKNDAIELHGKTDDEKAISSESKTIEVSQNEYAKAHESNALQKAPNPKNLETISINIDSKQKPKLPDTKPPNSPSPNPPVDLNLRNIIAVNGCPTTKIEIPVTNGHKIVTKTKSSPPRIAKPLMKSEVVRTKSLDSISEQQSKVSKPYVEDCYSKEPSDDDDYEKSPEAINNRQSKLAALALELELARRDSALKSASKSQQPSITPCAPAEIKVPSSPPEDNYLTIKKGSAISCASRLNVLPDVLQETPTKTKKNRFSLKKLLKRNKDSGTFSPAAKESNPKAWKKQTFDRSRLSLEIVHPMDMVDCTPVDEGCIFKGGYGSRAKSLSALPQDEFQEQNNCSLIECRKMDTLPSVRKAGTVAERKKNRLIGGCGGTLPHWPTSITIFCWKPSLVRTPSCSAIPNRPASQHPPPKPPPPPKHKVAHPPPPPSCPHPRARAPATPTRPPPPKIPEEKCRTPSGDSSKHDSDKEYANLGDIRSQLMPVKPHRPSALSVPRGGSEPEEDHYTYLDDQQQQQAPSKSPSGSSVSSSLSQDAGRRPWLDLHTSYQAIAAANYESLAEIIATSLNESCAEYFRTAGKSLKWRDFALDDCQETSPIAVLQDKRLYNATHRAQGKEIQVMLMVCPRKQCSNAAPQPAPASTLPRVRFPVLASFCDACYGGQWSWVHVLRRSRVLSVSQFAAESNKDTGNQHLHLRDHCFLLLQVIHALKGLQAEGVEEVNCDQLFGLAVSVPDSSSPPVFVLLPEDRAALCEEGGGSTLCQATRSTLLHLLQAKGLLEYMLWGPVDLRSSGPLDDAILQRWLDLQRAQMVKSAIAQLQNNSTLHVYEEYQLVFLLQASVKSLKSVISKL</sequence>
<feature type="compositionally biased region" description="Basic and acidic residues" evidence="1">
    <location>
        <begin position="502"/>
        <end position="516"/>
    </location>
</feature>
<gene>
    <name evidence="2" type="ORF">JTE90_009843</name>
</gene>
<feature type="compositionally biased region" description="Polar residues" evidence="1">
    <location>
        <begin position="692"/>
        <end position="702"/>
    </location>
</feature>
<feature type="compositionally biased region" description="Acidic residues" evidence="1">
    <location>
        <begin position="144"/>
        <end position="159"/>
    </location>
</feature>
<feature type="region of interest" description="Disordered" evidence="1">
    <location>
        <begin position="691"/>
        <end position="714"/>
    </location>
</feature>
<reference evidence="2 3" key="1">
    <citation type="journal article" date="2022" name="Nat. Ecol. Evol.">
        <title>A masculinizing supergene underlies an exaggerated male reproductive morph in a spider.</title>
        <authorList>
            <person name="Hendrickx F."/>
            <person name="De Corte Z."/>
            <person name="Sonet G."/>
            <person name="Van Belleghem S.M."/>
            <person name="Kostlbacher S."/>
            <person name="Vangestel C."/>
        </authorList>
    </citation>
    <scope>NUCLEOTIDE SEQUENCE [LARGE SCALE GENOMIC DNA]</scope>
    <source>
        <strain evidence="2">W744_W776</strain>
    </source>
</reference>
<feature type="compositionally biased region" description="Pro residues" evidence="1">
    <location>
        <begin position="907"/>
        <end position="916"/>
    </location>
</feature>
<dbReference type="PANTHER" id="PTHR37970:SF1">
    <property type="entry name" value="SERINE-RICH ADHESIN FOR PLATELETS"/>
    <property type="match status" value="1"/>
</dbReference>
<feature type="compositionally biased region" description="Polar residues" evidence="1">
    <location>
        <begin position="468"/>
        <end position="480"/>
    </location>
</feature>
<feature type="region of interest" description="Disordered" evidence="1">
    <location>
        <begin position="629"/>
        <end position="665"/>
    </location>
</feature>